<evidence type="ECO:0000313" key="3">
    <source>
        <dbReference type="Proteomes" id="UP000242258"/>
    </source>
</evidence>
<dbReference type="RefSeq" id="WP_070048581.1">
    <property type="nucleotide sequence ID" value="NZ_CBCSDO010000003.1"/>
</dbReference>
<sequence>MKSTLTLKVTLISATLVVVVAGLYFSLPAAQNCQEASNDNPPSCAQANNQSWFSWLKGQSRSTQFHFVDLLELINRVSPAKK</sequence>
<keyword evidence="1" id="KW-0812">Transmembrane</keyword>
<dbReference type="STRING" id="1628148.BI198_05105"/>
<accession>A0A1E7Q4B6</accession>
<keyword evidence="3" id="KW-1185">Reference proteome</keyword>
<protein>
    <submittedName>
        <fullName evidence="2">Uncharacterized protein</fullName>
    </submittedName>
</protein>
<dbReference type="AlphaFoldDB" id="A0A1E7Q4B6"/>
<feature type="transmembrane region" description="Helical" evidence="1">
    <location>
        <begin position="7"/>
        <end position="27"/>
    </location>
</feature>
<organism evidence="2 3">
    <name type="scientific">Rheinheimera salexigens</name>
    <dbReference type="NCBI Taxonomy" id="1628148"/>
    <lineage>
        <taxon>Bacteria</taxon>
        <taxon>Pseudomonadati</taxon>
        <taxon>Pseudomonadota</taxon>
        <taxon>Gammaproteobacteria</taxon>
        <taxon>Chromatiales</taxon>
        <taxon>Chromatiaceae</taxon>
        <taxon>Rheinheimera</taxon>
    </lineage>
</organism>
<reference evidence="3" key="1">
    <citation type="submission" date="2016-09" db="EMBL/GenBank/DDBJ databases">
        <authorList>
            <person name="Wan X."/>
            <person name="Hou S."/>
        </authorList>
    </citation>
    <scope>NUCLEOTIDE SEQUENCE [LARGE SCALE GENOMIC DNA]</scope>
    <source>
        <strain evidence="3">KH87</strain>
    </source>
</reference>
<keyword evidence="1" id="KW-0472">Membrane</keyword>
<evidence type="ECO:0000313" key="2">
    <source>
        <dbReference type="EMBL" id="OEY69015.1"/>
    </source>
</evidence>
<dbReference type="OrthoDB" id="5772064at2"/>
<comment type="caution">
    <text evidence="2">The sequence shown here is derived from an EMBL/GenBank/DDBJ whole genome shotgun (WGS) entry which is preliminary data.</text>
</comment>
<proteinExistence type="predicted"/>
<evidence type="ECO:0000256" key="1">
    <source>
        <dbReference type="SAM" id="Phobius"/>
    </source>
</evidence>
<name>A0A1E7Q4B6_9GAMM</name>
<keyword evidence="1" id="KW-1133">Transmembrane helix</keyword>
<gene>
    <name evidence="2" type="ORF">BI198_05105</name>
</gene>
<dbReference type="Proteomes" id="UP000242258">
    <property type="component" value="Unassembled WGS sequence"/>
</dbReference>
<dbReference type="EMBL" id="MKEK01000001">
    <property type="protein sequence ID" value="OEY69015.1"/>
    <property type="molecule type" value="Genomic_DNA"/>
</dbReference>